<reference evidence="1" key="2">
    <citation type="submission" date="2020-02" db="EMBL/GenBank/DDBJ databases">
        <authorList>
            <person name="Matsumoto Y."/>
            <person name="Motooka D."/>
            <person name="Nakamura S."/>
        </authorList>
    </citation>
    <scope>NUCLEOTIDE SEQUENCE</scope>
    <source>
        <strain evidence="1">JCM 13671</strain>
    </source>
</reference>
<sequence>MTTDPNQIRSLISAILAELPDTDSESGPTTAGEVDIDTIAQRLEEAHDVLVIALESVEKG</sequence>
<keyword evidence="2" id="KW-1185">Reference proteome</keyword>
<dbReference type="Proteomes" id="UP000466931">
    <property type="component" value="Chromosome"/>
</dbReference>
<organism evidence="1 2">
    <name type="scientific">Mycolicibacterium confluentis</name>
    <dbReference type="NCBI Taxonomy" id="28047"/>
    <lineage>
        <taxon>Bacteria</taxon>
        <taxon>Bacillati</taxon>
        <taxon>Actinomycetota</taxon>
        <taxon>Actinomycetes</taxon>
        <taxon>Mycobacteriales</taxon>
        <taxon>Mycobacteriaceae</taxon>
        <taxon>Mycolicibacterium</taxon>
    </lineage>
</organism>
<dbReference type="OrthoDB" id="4746947at2"/>
<proteinExistence type="predicted"/>
<evidence type="ECO:0000313" key="2">
    <source>
        <dbReference type="Proteomes" id="UP000466931"/>
    </source>
</evidence>
<evidence type="ECO:0000313" key="1">
    <source>
        <dbReference type="EMBL" id="BBZ33352.1"/>
    </source>
</evidence>
<reference evidence="1" key="1">
    <citation type="journal article" date="2019" name="Emerg. Microbes Infect.">
        <title>Comprehensive subspecies identification of 175 nontuberculous mycobacteria species based on 7547 genomic profiles.</title>
        <authorList>
            <person name="Matsumoto Y."/>
            <person name="Kinjo T."/>
            <person name="Motooka D."/>
            <person name="Nabeya D."/>
            <person name="Jung N."/>
            <person name="Uechi K."/>
            <person name="Horii T."/>
            <person name="Iida T."/>
            <person name="Fujita J."/>
            <person name="Nakamura S."/>
        </authorList>
    </citation>
    <scope>NUCLEOTIDE SEQUENCE [LARGE SCALE GENOMIC DNA]</scope>
    <source>
        <strain evidence="1">JCM 13671</strain>
    </source>
</reference>
<dbReference type="RefSeq" id="WP_085150335.1">
    <property type="nucleotide sequence ID" value="NZ_AP022612.1"/>
</dbReference>
<accession>A0A7I7XWY6</accession>
<dbReference type="EMBL" id="AP022612">
    <property type="protein sequence ID" value="BBZ33352.1"/>
    <property type="molecule type" value="Genomic_DNA"/>
</dbReference>
<name>A0A7I7XWY6_9MYCO</name>
<gene>
    <name evidence="1" type="ORF">MCNF_19570</name>
</gene>
<protein>
    <submittedName>
        <fullName evidence="1">Uncharacterized protein</fullName>
    </submittedName>
</protein>
<dbReference type="AlphaFoldDB" id="A0A7I7XWY6"/>